<dbReference type="PANTHER" id="PTHR24166:SF48">
    <property type="entry name" value="PROTEIN VAPYRIN"/>
    <property type="match status" value="1"/>
</dbReference>
<dbReference type="RefSeq" id="XP_065956180.1">
    <property type="nucleotide sequence ID" value="XM_066100780.1"/>
</dbReference>
<feature type="repeat" description="ANK" evidence="3">
    <location>
        <begin position="76"/>
        <end position="108"/>
    </location>
</feature>
<keyword evidence="1" id="KW-0677">Repeat</keyword>
<accession>A0A7T6XII4</accession>
<protein>
    <submittedName>
        <fullName evidence="5">Ankyrin-1</fullName>
    </submittedName>
</protein>
<sequence>MSLLALSSELLIIILAELEVEDVISVLETHPDLYQISFHSLRSRRLDLRPYCTSGDIFRVRLLLQPGADADNSSFHFGTPLSDAAANGREEVVKLLLEHGARVDHELHFKHQPLHVAAKKG</sequence>
<evidence type="ECO:0000256" key="1">
    <source>
        <dbReference type="ARBA" id="ARBA00022737"/>
    </source>
</evidence>
<dbReference type="PROSITE" id="PS50088">
    <property type="entry name" value="ANK_REPEAT"/>
    <property type="match status" value="1"/>
</dbReference>
<evidence type="ECO:0000313" key="6">
    <source>
        <dbReference type="Proteomes" id="UP000595662"/>
    </source>
</evidence>
<dbReference type="PANTHER" id="PTHR24166">
    <property type="entry name" value="ROLLING PEBBLES, ISOFORM B"/>
    <property type="match status" value="1"/>
</dbReference>
<keyword evidence="2 3" id="KW-0040">ANK repeat</keyword>
<dbReference type="InterPro" id="IPR002110">
    <property type="entry name" value="Ankyrin_rpt"/>
</dbReference>
<reference evidence="5 6" key="1">
    <citation type="submission" date="2020-08" db="EMBL/GenBank/DDBJ databases">
        <title>The completed genome sequence of the pathogenic ascomycete fungus Penicillium digitatum.</title>
        <authorList>
            <person name="Wang M."/>
        </authorList>
    </citation>
    <scope>NUCLEOTIDE SEQUENCE [LARGE SCALE GENOMIC DNA]</scope>
    <source>
        <strain evidence="5 6">PdW03</strain>
    </source>
</reference>
<name>A0A7T6XII4_PENDI</name>
<dbReference type="InterPro" id="IPR036770">
    <property type="entry name" value="Ankyrin_rpt-contain_sf"/>
</dbReference>
<evidence type="ECO:0000313" key="5">
    <source>
        <dbReference type="EMBL" id="QQK41726.1"/>
    </source>
</evidence>
<feature type="signal peptide" evidence="4">
    <location>
        <begin position="1"/>
        <end position="16"/>
    </location>
</feature>
<dbReference type="Proteomes" id="UP000595662">
    <property type="component" value="Chromosome 1"/>
</dbReference>
<feature type="chain" id="PRO_5031108990" evidence="4">
    <location>
        <begin position="17"/>
        <end position="121"/>
    </location>
</feature>
<organism evidence="5 6">
    <name type="scientific">Penicillium digitatum</name>
    <name type="common">Green mold</name>
    <dbReference type="NCBI Taxonomy" id="36651"/>
    <lineage>
        <taxon>Eukaryota</taxon>
        <taxon>Fungi</taxon>
        <taxon>Dikarya</taxon>
        <taxon>Ascomycota</taxon>
        <taxon>Pezizomycotina</taxon>
        <taxon>Eurotiomycetes</taxon>
        <taxon>Eurotiomycetidae</taxon>
        <taxon>Eurotiales</taxon>
        <taxon>Aspergillaceae</taxon>
        <taxon>Penicillium</taxon>
    </lineage>
</organism>
<dbReference type="AlphaFoldDB" id="A0A7T6XII4"/>
<dbReference type="GeneID" id="90952606"/>
<dbReference type="EMBL" id="CP060774">
    <property type="protein sequence ID" value="QQK41726.1"/>
    <property type="molecule type" value="Genomic_DNA"/>
</dbReference>
<evidence type="ECO:0000256" key="2">
    <source>
        <dbReference type="ARBA" id="ARBA00023043"/>
    </source>
</evidence>
<dbReference type="Gene3D" id="1.25.40.20">
    <property type="entry name" value="Ankyrin repeat-containing domain"/>
    <property type="match status" value="1"/>
</dbReference>
<dbReference type="SUPFAM" id="SSF48403">
    <property type="entry name" value="Ankyrin repeat"/>
    <property type="match status" value="1"/>
</dbReference>
<evidence type="ECO:0000256" key="3">
    <source>
        <dbReference type="PROSITE-ProRule" id="PRU00023"/>
    </source>
</evidence>
<dbReference type="PROSITE" id="PS50297">
    <property type="entry name" value="ANK_REP_REGION"/>
    <property type="match status" value="1"/>
</dbReference>
<keyword evidence="4" id="KW-0732">Signal</keyword>
<gene>
    <name evidence="5" type="ORF">Pdw03_4580</name>
</gene>
<evidence type="ECO:0000256" key="4">
    <source>
        <dbReference type="SAM" id="SignalP"/>
    </source>
</evidence>
<proteinExistence type="predicted"/>
<dbReference type="Pfam" id="PF12796">
    <property type="entry name" value="Ank_2"/>
    <property type="match status" value="1"/>
</dbReference>
<dbReference type="InterPro" id="IPR050889">
    <property type="entry name" value="Dendritic_Spine_Reg/Scaffold"/>
</dbReference>